<dbReference type="InterPro" id="IPR025079">
    <property type="entry name" value="DUF3943"/>
</dbReference>
<sequence>MCKYNRVMNKYLILFLLLIGVEQGIHSQNFPQIDARKYESDSIRILPKRPWLAASEAFGVNMLIWGIDRYVAKADFAYINFNTIKDNFRKGPVWDTDMFSTNLVAHPYHGSLYFNAARSNGLNFWQSVPYNAAGSFMWEFFMENEYPSINDLMSTTFGGAVLGEITFRLSDLFIDDRTTGAERVGREILTGIISPIRGINRLITGDSWRYRASKGRSFRSVPVTFELNMGPRFLAEQEASSKGTIGMHLGMRLDYGDPFNDDFYSPYEWFQLRAGLDFISDQPMINQVNAIGALWGKTIWTKGNRGLTTGIFQHFDYYDSQLPDGSSREVVPYRISEAVAFGGGLLFKQSADENDKVDSYAELYLNGIALGASVSDYMKVDDRDYNMGSGYSFKFSAGVTYQKQWSFLLNLENYHIYTWKGYDTDVDWSTVDPETLNVQGDKSDARLTVFSSKLIYYSKKKWNLSITNRYFSRKTDYRYHQDVTYSTYDVMLSLGMRI</sequence>
<organism evidence="2">
    <name type="scientific">bioreactor metagenome</name>
    <dbReference type="NCBI Taxonomy" id="1076179"/>
    <lineage>
        <taxon>unclassified sequences</taxon>
        <taxon>metagenomes</taxon>
        <taxon>ecological metagenomes</taxon>
    </lineage>
</organism>
<name>A0A644VY73_9ZZZZ</name>
<feature type="domain" description="DUF3943" evidence="1">
    <location>
        <begin position="91"/>
        <end position="196"/>
    </location>
</feature>
<proteinExistence type="predicted"/>
<protein>
    <recommendedName>
        <fullName evidence="1">DUF3943 domain-containing protein</fullName>
    </recommendedName>
</protein>
<accession>A0A644VY73</accession>
<gene>
    <name evidence="2" type="ORF">SDC9_42495</name>
</gene>
<dbReference type="AlphaFoldDB" id="A0A644VY73"/>
<evidence type="ECO:0000259" key="1">
    <source>
        <dbReference type="Pfam" id="PF13084"/>
    </source>
</evidence>
<reference evidence="2" key="1">
    <citation type="submission" date="2019-08" db="EMBL/GenBank/DDBJ databases">
        <authorList>
            <person name="Kucharzyk K."/>
            <person name="Murdoch R.W."/>
            <person name="Higgins S."/>
            <person name="Loffler F."/>
        </authorList>
    </citation>
    <scope>NUCLEOTIDE SEQUENCE</scope>
</reference>
<dbReference type="Pfam" id="PF13084">
    <property type="entry name" value="DUF3943"/>
    <property type="match status" value="1"/>
</dbReference>
<dbReference type="EMBL" id="VSSQ01000504">
    <property type="protein sequence ID" value="MPL96318.1"/>
    <property type="molecule type" value="Genomic_DNA"/>
</dbReference>
<comment type="caution">
    <text evidence="2">The sequence shown here is derived from an EMBL/GenBank/DDBJ whole genome shotgun (WGS) entry which is preliminary data.</text>
</comment>
<evidence type="ECO:0000313" key="2">
    <source>
        <dbReference type="EMBL" id="MPL96318.1"/>
    </source>
</evidence>